<accession>A0ABR7G5N7</accession>
<dbReference type="EMBL" id="JACOPE010000001">
    <property type="protein sequence ID" value="MBC5682744.1"/>
    <property type="molecule type" value="Genomic_DNA"/>
</dbReference>
<proteinExistence type="predicted"/>
<protein>
    <submittedName>
        <fullName evidence="1">DUF1284 domain-containing protein</fullName>
    </submittedName>
</protein>
<name>A0ABR7G5N7_9FIRM</name>
<dbReference type="InterPro" id="IPR009702">
    <property type="entry name" value="DUF1284"/>
</dbReference>
<organism evidence="1 2">
    <name type="scientific">Ruminococcus hominis</name>
    <dbReference type="NCBI Taxonomy" id="2763065"/>
    <lineage>
        <taxon>Bacteria</taxon>
        <taxon>Bacillati</taxon>
        <taxon>Bacillota</taxon>
        <taxon>Clostridia</taxon>
        <taxon>Eubacteriales</taxon>
        <taxon>Oscillospiraceae</taxon>
        <taxon>Ruminococcus</taxon>
    </lineage>
</organism>
<dbReference type="RefSeq" id="WP_022074823.1">
    <property type="nucleotide sequence ID" value="NZ_JACOPE010000001.1"/>
</dbReference>
<evidence type="ECO:0000313" key="2">
    <source>
        <dbReference type="Proteomes" id="UP000631576"/>
    </source>
</evidence>
<dbReference type="Pfam" id="PF06935">
    <property type="entry name" value="DUF1284"/>
    <property type="match status" value="1"/>
</dbReference>
<dbReference type="Proteomes" id="UP000631576">
    <property type="component" value="Unassembled WGS sequence"/>
</dbReference>
<gene>
    <name evidence="1" type="ORF">H8S40_04030</name>
</gene>
<comment type="caution">
    <text evidence="1">The sequence shown here is derived from an EMBL/GenBank/DDBJ whole genome shotgun (WGS) entry which is preliminary data.</text>
</comment>
<sequence>MGIKLRPHHLLCTQGYSGKGYSEEFVEHMNEVVAMLRREEPTLIDLTFSTDTLCGACPNMKAVDNCETNEKVKRYDRKVVEYFQLEEKEYVYQELVKQIREQITPEMLEDICDGCSWYPISACRKKILCNYFQRLDKAE</sequence>
<reference evidence="1 2" key="1">
    <citation type="submission" date="2020-08" db="EMBL/GenBank/DDBJ databases">
        <title>Genome public.</title>
        <authorList>
            <person name="Liu C."/>
            <person name="Sun Q."/>
        </authorList>
    </citation>
    <scope>NUCLEOTIDE SEQUENCE [LARGE SCALE GENOMIC DNA]</scope>
    <source>
        <strain evidence="1 2">NSJ-13</strain>
    </source>
</reference>
<evidence type="ECO:0000313" key="1">
    <source>
        <dbReference type="EMBL" id="MBC5682744.1"/>
    </source>
</evidence>
<keyword evidence="2" id="KW-1185">Reference proteome</keyword>